<evidence type="ECO:0000256" key="1">
    <source>
        <dbReference type="SAM" id="MobiDB-lite"/>
    </source>
</evidence>
<dbReference type="AlphaFoldDB" id="A0A327MJE5"/>
<feature type="compositionally biased region" description="Basic and acidic residues" evidence="1">
    <location>
        <begin position="35"/>
        <end position="49"/>
    </location>
</feature>
<organism evidence="2 3">
    <name type="scientific">Pseudomonas fluorescens</name>
    <dbReference type="NCBI Taxonomy" id="294"/>
    <lineage>
        <taxon>Bacteria</taxon>
        <taxon>Pseudomonadati</taxon>
        <taxon>Pseudomonadota</taxon>
        <taxon>Gammaproteobacteria</taxon>
        <taxon>Pseudomonadales</taxon>
        <taxon>Pseudomonadaceae</taxon>
        <taxon>Pseudomonas</taxon>
    </lineage>
</organism>
<accession>A0A327MJE5</accession>
<name>A0A327MJE5_PSEFL</name>
<gene>
    <name evidence="2" type="ORF">DOZ80_30250</name>
</gene>
<proteinExistence type="predicted"/>
<dbReference type="Proteomes" id="UP000249493">
    <property type="component" value="Unassembled WGS sequence"/>
</dbReference>
<protein>
    <submittedName>
        <fullName evidence="2">Uncharacterized protein</fullName>
    </submittedName>
</protein>
<sequence>MRKPGISQSLQARLRKTGLVITAMHDCPEGIQEADQQKQGDQAEDKFTPDSRSNQWRQVILFAGNAIDLRNGNSLIVRQ</sequence>
<dbReference type="EMBL" id="QLIN01000022">
    <property type="protein sequence ID" value="RAI62586.1"/>
    <property type="molecule type" value="Genomic_DNA"/>
</dbReference>
<reference evidence="2 3" key="1">
    <citation type="submission" date="2018-06" db="EMBL/GenBank/DDBJ databases">
        <authorList>
            <person name="Zhirakovskaya E."/>
        </authorList>
    </citation>
    <scope>NUCLEOTIDE SEQUENCE [LARGE SCALE GENOMIC DNA]</scope>
    <source>
        <strain evidence="2 3">LY3</strain>
    </source>
</reference>
<feature type="region of interest" description="Disordered" evidence="1">
    <location>
        <begin position="28"/>
        <end position="51"/>
    </location>
</feature>
<evidence type="ECO:0000313" key="2">
    <source>
        <dbReference type="EMBL" id="RAI62586.1"/>
    </source>
</evidence>
<evidence type="ECO:0000313" key="3">
    <source>
        <dbReference type="Proteomes" id="UP000249493"/>
    </source>
</evidence>
<comment type="caution">
    <text evidence="2">The sequence shown here is derived from an EMBL/GenBank/DDBJ whole genome shotgun (WGS) entry which is preliminary data.</text>
</comment>